<evidence type="ECO:0000313" key="1">
    <source>
        <dbReference type="EMBL" id="CAJ0774114.1"/>
    </source>
</evidence>
<proteinExistence type="predicted"/>
<keyword evidence="2" id="KW-1185">Reference proteome</keyword>
<protein>
    <submittedName>
        <fullName evidence="1">Uncharacterized protein</fullName>
    </submittedName>
</protein>
<name>A0ABM9IWD3_9RALS</name>
<dbReference type="EMBL" id="CATYWO010000001">
    <property type="protein sequence ID" value="CAJ0774114.1"/>
    <property type="molecule type" value="Genomic_DNA"/>
</dbReference>
<gene>
    <name evidence="1" type="ORF">LMG7141_00072</name>
</gene>
<evidence type="ECO:0000313" key="2">
    <source>
        <dbReference type="Proteomes" id="UP001189616"/>
    </source>
</evidence>
<reference evidence="1 2" key="1">
    <citation type="submission" date="2023-07" db="EMBL/GenBank/DDBJ databases">
        <authorList>
            <person name="Peeters C."/>
        </authorList>
    </citation>
    <scope>NUCLEOTIDE SEQUENCE [LARGE SCALE GENOMIC DNA]</scope>
    <source>
        <strain evidence="1 2">LMG 7141</strain>
    </source>
</reference>
<organism evidence="1 2">
    <name type="scientific">Ralstonia condita</name>
    <dbReference type="NCBI Taxonomy" id="3058600"/>
    <lineage>
        <taxon>Bacteria</taxon>
        <taxon>Pseudomonadati</taxon>
        <taxon>Pseudomonadota</taxon>
        <taxon>Betaproteobacteria</taxon>
        <taxon>Burkholderiales</taxon>
        <taxon>Burkholderiaceae</taxon>
        <taxon>Ralstonia</taxon>
    </lineage>
</organism>
<accession>A0ABM9IWD3</accession>
<comment type="caution">
    <text evidence="1">The sequence shown here is derived from an EMBL/GenBank/DDBJ whole genome shotgun (WGS) entry which is preliminary data.</text>
</comment>
<dbReference type="Proteomes" id="UP001189616">
    <property type="component" value="Unassembled WGS sequence"/>
</dbReference>
<sequence length="63" mass="6807">MTFSANLWAYLALSVDAQAKRFSAYMLDPVLGAQKVEDKAIADTDVTKVNGRSRARATGATSR</sequence>